<feature type="transmembrane region" description="Helical" evidence="1">
    <location>
        <begin position="101"/>
        <end position="120"/>
    </location>
</feature>
<organism evidence="2 3">
    <name type="scientific">Vibrio inusitatus NBRC 102082</name>
    <dbReference type="NCBI Taxonomy" id="1219070"/>
    <lineage>
        <taxon>Bacteria</taxon>
        <taxon>Pseudomonadati</taxon>
        <taxon>Pseudomonadota</taxon>
        <taxon>Gammaproteobacteria</taxon>
        <taxon>Vibrionales</taxon>
        <taxon>Vibrionaceae</taxon>
        <taxon>Vibrio</taxon>
    </lineage>
</organism>
<evidence type="ECO:0000313" key="3">
    <source>
        <dbReference type="Proteomes" id="UP000318717"/>
    </source>
</evidence>
<keyword evidence="1" id="KW-1133">Transmembrane helix</keyword>
<feature type="transmembrane region" description="Helical" evidence="1">
    <location>
        <begin position="175"/>
        <end position="203"/>
    </location>
</feature>
<gene>
    <name evidence="2" type="ORF">VIN01S_26320</name>
</gene>
<evidence type="ECO:0000256" key="1">
    <source>
        <dbReference type="SAM" id="Phobius"/>
    </source>
</evidence>
<keyword evidence="1" id="KW-0812">Transmembrane</keyword>
<feature type="transmembrane region" description="Helical" evidence="1">
    <location>
        <begin position="21"/>
        <end position="47"/>
    </location>
</feature>
<dbReference type="EMBL" id="BJLF01000013">
    <property type="protein sequence ID" value="GEA51828.1"/>
    <property type="molecule type" value="Genomic_DNA"/>
</dbReference>
<keyword evidence="3" id="KW-1185">Reference proteome</keyword>
<keyword evidence="1" id="KW-0472">Membrane</keyword>
<feature type="transmembrane region" description="Helical" evidence="1">
    <location>
        <begin position="306"/>
        <end position="326"/>
    </location>
</feature>
<sequence>MFIKPFHTGHNLVIRRSLIYTLGLLLAWATNISSPVFGVLVALPIAMQSRFSVEALLKRYAKQAFSLIAGTLIAEVFWGNNVMIFVMSLIIFYVFIFRVKYWFQVAFLPTIIFYYMFGVINSSYGISVEHSLYSLVQCVLIQMPLAWLLFKAFPVDTKDSSQKLNLNLLQFRSKVFSIIIVSLLLLLFLLIDFSTSVFCILVISSCAFSANDKVFLNNVKEIIPIQVGGCIIALFVNLLLCINTGNILWALFVLMIFTGFYLYFAINLHLRVASLDNVNFENNILRAALIPISLYTSSDSFSVTSYYHRGYDMIITATVMFIVYQLSKTVLERNTKAEPSV</sequence>
<accession>A0A4Y3HXU3</accession>
<feature type="transmembrane region" description="Helical" evidence="1">
    <location>
        <begin position="223"/>
        <end position="240"/>
    </location>
</feature>
<comment type="caution">
    <text evidence="2">The sequence shown here is derived from an EMBL/GenBank/DDBJ whole genome shotgun (WGS) entry which is preliminary data.</text>
</comment>
<dbReference type="RefSeq" id="WP_141346300.1">
    <property type="nucleotide sequence ID" value="NZ_BJLF01000013.1"/>
</dbReference>
<proteinExistence type="predicted"/>
<reference evidence="2 3" key="1">
    <citation type="submission" date="2019-06" db="EMBL/GenBank/DDBJ databases">
        <title>Whole genome shotgun sequence of Vibrio inusitatus NBRC 102082.</title>
        <authorList>
            <person name="Hosoyama A."/>
            <person name="Uohara A."/>
            <person name="Ohji S."/>
            <person name="Ichikawa N."/>
        </authorList>
    </citation>
    <scope>NUCLEOTIDE SEQUENCE [LARGE SCALE GENOMIC DNA]</scope>
    <source>
        <strain evidence="2 3">NBRC 102082</strain>
    </source>
</reference>
<evidence type="ECO:0000313" key="2">
    <source>
        <dbReference type="EMBL" id="GEA51828.1"/>
    </source>
</evidence>
<protein>
    <recommendedName>
        <fullName evidence="4">DUF2955 domain-containing protein</fullName>
    </recommendedName>
</protein>
<feature type="transmembrane region" description="Helical" evidence="1">
    <location>
        <begin position="67"/>
        <end position="94"/>
    </location>
</feature>
<dbReference type="Proteomes" id="UP000318717">
    <property type="component" value="Unassembled WGS sequence"/>
</dbReference>
<dbReference type="AlphaFoldDB" id="A0A4Y3HXU3"/>
<feature type="transmembrane region" description="Helical" evidence="1">
    <location>
        <begin position="247"/>
        <end position="266"/>
    </location>
</feature>
<feature type="transmembrane region" description="Helical" evidence="1">
    <location>
        <begin position="132"/>
        <end position="154"/>
    </location>
</feature>
<evidence type="ECO:0008006" key="4">
    <source>
        <dbReference type="Google" id="ProtNLM"/>
    </source>
</evidence>
<name>A0A4Y3HXU3_9VIBR</name>
<dbReference type="OrthoDB" id="5865863at2"/>